<feature type="non-terminal residue" evidence="1">
    <location>
        <position position="194"/>
    </location>
</feature>
<keyword evidence="2" id="KW-1185">Reference proteome</keyword>
<protein>
    <submittedName>
        <fullName evidence="1">9697_t:CDS:1</fullName>
    </submittedName>
</protein>
<accession>A0A9N9EAI2</accession>
<evidence type="ECO:0000313" key="1">
    <source>
        <dbReference type="EMBL" id="CAG8669751.1"/>
    </source>
</evidence>
<organism evidence="1 2">
    <name type="scientific">Paraglomus occultum</name>
    <dbReference type="NCBI Taxonomy" id="144539"/>
    <lineage>
        <taxon>Eukaryota</taxon>
        <taxon>Fungi</taxon>
        <taxon>Fungi incertae sedis</taxon>
        <taxon>Mucoromycota</taxon>
        <taxon>Glomeromycotina</taxon>
        <taxon>Glomeromycetes</taxon>
        <taxon>Paraglomerales</taxon>
        <taxon>Paraglomeraceae</taxon>
        <taxon>Paraglomus</taxon>
    </lineage>
</organism>
<dbReference type="AlphaFoldDB" id="A0A9N9EAI2"/>
<dbReference type="Proteomes" id="UP000789572">
    <property type="component" value="Unassembled WGS sequence"/>
</dbReference>
<comment type="caution">
    <text evidence="1">The sequence shown here is derived from an EMBL/GenBank/DDBJ whole genome shotgun (WGS) entry which is preliminary data.</text>
</comment>
<reference evidence="1" key="1">
    <citation type="submission" date="2021-06" db="EMBL/GenBank/DDBJ databases">
        <authorList>
            <person name="Kallberg Y."/>
            <person name="Tangrot J."/>
            <person name="Rosling A."/>
        </authorList>
    </citation>
    <scope>NUCLEOTIDE SEQUENCE</scope>
    <source>
        <strain evidence="1">IA702</strain>
    </source>
</reference>
<dbReference type="EMBL" id="CAJVPJ010006584">
    <property type="protein sequence ID" value="CAG8669751.1"/>
    <property type="molecule type" value="Genomic_DNA"/>
</dbReference>
<sequence>DYVHQSNIDTPNEKLNTPLCETHTNSPCPSFETFCGSSDPCSYTTNDNDHFQHFDRQVNLQAQAHTQHFRPSASFPLPRIDGTTVINPMDYGSTGYQSNCPVPCIHPDNLNIMNGHLNRPIHNQVGTQTNSIYRSATHHSDMANNDPTDNHVSNRSVSYTITPLSTQTSLSFSSSNAIVGSRYLVTKVEKTQSV</sequence>
<gene>
    <name evidence="1" type="ORF">POCULU_LOCUS10903</name>
</gene>
<dbReference type="OrthoDB" id="10500121at2759"/>
<name>A0A9N9EAI2_9GLOM</name>
<proteinExistence type="predicted"/>
<feature type="non-terminal residue" evidence="1">
    <location>
        <position position="1"/>
    </location>
</feature>
<evidence type="ECO:0000313" key="2">
    <source>
        <dbReference type="Proteomes" id="UP000789572"/>
    </source>
</evidence>